<keyword evidence="3" id="KW-1185">Reference proteome</keyword>
<evidence type="ECO:0000313" key="2">
    <source>
        <dbReference type="EMBL" id="MCG3418379.1"/>
    </source>
</evidence>
<dbReference type="Proteomes" id="UP001199631">
    <property type="component" value="Unassembled WGS sequence"/>
</dbReference>
<dbReference type="EMBL" id="JAIFZM010000003">
    <property type="protein sequence ID" value="MCG3418379.1"/>
    <property type="molecule type" value="Genomic_DNA"/>
</dbReference>
<accession>A0AAW5B465</accession>
<organism evidence="2 3">
    <name type="scientific">Oceanobacillus jordanicus</name>
    <dbReference type="NCBI Taxonomy" id="2867266"/>
    <lineage>
        <taxon>Bacteria</taxon>
        <taxon>Bacillati</taxon>
        <taxon>Bacillota</taxon>
        <taxon>Bacilli</taxon>
        <taxon>Bacillales</taxon>
        <taxon>Bacillaceae</taxon>
        <taxon>Oceanobacillus</taxon>
    </lineage>
</organism>
<dbReference type="AlphaFoldDB" id="A0AAW5B465"/>
<name>A0AAW5B465_9BACI</name>
<dbReference type="Pfam" id="PF14153">
    <property type="entry name" value="Spore_coat_CotO"/>
    <property type="match status" value="1"/>
</dbReference>
<proteinExistence type="predicted"/>
<gene>
    <name evidence="2" type="ORF">K3T81_04370</name>
</gene>
<comment type="caution">
    <text evidence="2">The sequence shown here is derived from an EMBL/GenBank/DDBJ whole genome shotgun (WGS) entry which is preliminary data.</text>
</comment>
<feature type="region of interest" description="Disordered" evidence="1">
    <location>
        <begin position="75"/>
        <end position="126"/>
    </location>
</feature>
<feature type="region of interest" description="Disordered" evidence="1">
    <location>
        <begin position="35"/>
        <end position="58"/>
    </location>
</feature>
<feature type="compositionally biased region" description="Basic and acidic residues" evidence="1">
    <location>
        <begin position="35"/>
        <end position="54"/>
    </location>
</feature>
<dbReference type="RefSeq" id="WP_238018520.1">
    <property type="nucleotide sequence ID" value="NZ_JAIFZM010000003.1"/>
</dbReference>
<protein>
    <submittedName>
        <fullName evidence="2">Spore coat CotO family protein</fullName>
    </submittedName>
</protein>
<evidence type="ECO:0000313" key="3">
    <source>
        <dbReference type="Proteomes" id="UP001199631"/>
    </source>
</evidence>
<feature type="compositionally biased region" description="Basic and acidic residues" evidence="1">
    <location>
        <begin position="75"/>
        <end position="108"/>
    </location>
</feature>
<dbReference type="InterPro" id="IPR025439">
    <property type="entry name" value="Spore_coat_CotO"/>
</dbReference>
<reference evidence="2 3" key="1">
    <citation type="journal article" date="2022" name="Evol. Bioinform. Online">
        <title>Draft Genome Sequence of Oceanobacillus jordanicus Strain GSFE11, a Halotolerant Plant Growth-Promoting Bacterial Endophyte Isolated From the Jordan Valley.</title>
        <authorList>
            <person name="Alhindi T."/>
            <person name="Albdaiwi R."/>
        </authorList>
    </citation>
    <scope>NUCLEOTIDE SEQUENCE [LARGE SCALE GENOMIC DNA]</scope>
    <source>
        <strain evidence="2 3">GSFE11</strain>
    </source>
</reference>
<feature type="compositionally biased region" description="Basic and acidic residues" evidence="1">
    <location>
        <begin position="116"/>
        <end position="126"/>
    </location>
</feature>
<sequence length="196" mass="22924">MAKKRFAKDPLLYIHQPKESNPKAPMQYTSYTNAEKKEHLAAEPEPVEQKKKEVVGPINTHARRRSFLEEQALHQEKWKKVESEVNESVEQKHEEKIPELIEESKNPETETETETETEKSERPKFKDMTIDEKVAYFVSTPSYAPQMRCEIRTGERSYRGVITGSEDNYVYIRVGNRKQSTKINLDDIKHIKLLGF</sequence>
<evidence type="ECO:0000256" key="1">
    <source>
        <dbReference type="SAM" id="MobiDB-lite"/>
    </source>
</evidence>